<dbReference type="eggNOG" id="COG3525">
    <property type="taxonomic scope" value="Bacteria"/>
</dbReference>
<name>A0A060RB19_9BACT</name>
<accession>A0A060RB19</accession>
<organism evidence="2 3">
    <name type="scientific">Mucinivorans hirudinis</name>
    <dbReference type="NCBI Taxonomy" id="1433126"/>
    <lineage>
        <taxon>Bacteria</taxon>
        <taxon>Pseudomonadati</taxon>
        <taxon>Bacteroidota</taxon>
        <taxon>Bacteroidia</taxon>
        <taxon>Bacteroidales</taxon>
        <taxon>Rikenellaceae</taxon>
        <taxon>Mucinivorans</taxon>
    </lineage>
</organism>
<dbReference type="OrthoDB" id="1007256at2"/>
<sequence length="295" mass="33672">MRRAIQILFLALLVSTSLAQPKQQRRVDDFLIKNDVIVVDKNSTMQNCNDIASILTNNGIGCKVASPFISFKQKIVPEKVITIAGVAYADALQITVTPRKITIKYTSDKAFNNALNYLREMISGRRIEGRNITDWSETMGLKGGFFDASSELLPMEQVERAINKNKDNDLYIRVVDNNNWRLWCETFEMANPAVKPIAASSVYDREILRDLLVKNRRAVLMVDLITPNKIFEQTTGHSQFSVEGMRFVRAIVEEYVDKLKIKRICLGATSDKIDKRFADFLKFLERENSIEIIIL</sequence>
<evidence type="ECO:0000256" key="1">
    <source>
        <dbReference type="SAM" id="SignalP"/>
    </source>
</evidence>
<dbReference type="STRING" id="1433126.BN938_0873"/>
<keyword evidence="1" id="KW-0732">Signal</keyword>
<dbReference type="AlphaFoldDB" id="A0A060RB19"/>
<dbReference type="HOGENOM" id="CLU_942738_0_0_10"/>
<gene>
    <name evidence="2" type="ORF">BN938_0873</name>
</gene>
<dbReference type="EMBL" id="HG934468">
    <property type="protein sequence ID" value="CDN30973.1"/>
    <property type="molecule type" value="Genomic_DNA"/>
</dbReference>
<reference evidence="2 3" key="1">
    <citation type="journal article" date="2015" name="Genome Announc.">
        <title>Complete Genome Sequence of the Novel Leech Symbiont Mucinivorans hirudinis M3T.</title>
        <authorList>
            <person name="Nelson M.C."/>
            <person name="Bomar L."/>
            <person name="Graf J."/>
        </authorList>
    </citation>
    <scope>NUCLEOTIDE SEQUENCE [LARGE SCALE GENOMIC DNA]</scope>
    <source>
        <strain evidence="3">M3</strain>
    </source>
</reference>
<keyword evidence="3" id="KW-1185">Reference proteome</keyword>
<feature type="chain" id="PRO_5001585781" evidence="1">
    <location>
        <begin position="20"/>
        <end position="295"/>
    </location>
</feature>
<dbReference type="Proteomes" id="UP000027616">
    <property type="component" value="Chromosome I"/>
</dbReference>
<evidence type="ECO:0000313" key="3">
    <source>
        <dbReference type="Proteomes" id="UP000027616"/>
    </source>
</evidence>
<feature type="signal peptide" evidence="1">
    <location>
        <begin position="1"/>
        <end position="19"/>
    </location>
</feature>
<proteinExistence type="predicted"/>
<protein>
    <submittedName>
        <fullName evidence="2">Uncharacterized protein</fullName>
    </submittedName>
</protein>
<dbReference type="KEGG" id="rbc:BN938_0873"/>
<evidence type="ECO:0000313" key="2">
    <source>
        <dbReference type="EMBL" id="CDN30973.1"/>
    </source>
</evidence>